<sequence length="395" mass="40919">MPARAVSALRDFLRSESAGGVLLMISAAVALVVANSPLGASYFHALHAYLGPLSVEHWVNDGLMAVFFLLVGLEIKREVVDGELSTWPRRALPGFAALGGMIAPALVYLVIARDAPDVRAGWAIPAATDIAFALGVLSLLGPRAPGALKIFLAALAIIDDLGAILIIAFFYTDHLTLWALGAAAGVLAVLIALNRLKVAALWPYLLLGALLWFLFLKSGVHATLAGVLLAMTIPLTPSPAAPEPAHSPLHRLEHGLNPWVAYLIVPVFGFANAGVALGGLDASALTAPATLGAALGLFLGKQAGVMAFSAGAIALGLARRPTGVTWTQLYGVAVLCGVGFTMSLFINNLAFQDALLREETKIGVLAGSVASALLAWLIFSLPRRKTGAIAGAGPN</sequence>
<name>A0A2N5DNN2_9CAUL</name>
<dbReference type="Pfam" id="PF06965">
    <property type="entry name" value="Na_H_antiport_1"/>
    <property type="match status" value="1"/>
</dbReference>
<dbReference type="EMBL" id="PJRS01000012">
    <property type="protein sequence ID" value="PLR27673.1"/>
    <property type="molecule type" value="Genomic_DNA"/>
</dbReference>
<evidence type="ECO:0000256" key="6">
    <source>
        <dbReference type="HAMAP-Rule" id="MF_01844"/>
    </source>
</evidence>
<feature type="transmembrane region" description="Helical" evidence="6">
    <location>
        <begin position="259"/>
        <end position="280"/>
    </location>
</feature>
<keyword evidence="6" id="KW-0050">Antiport</keyword>
<dbReference type="NCBIfam" id="NF007111">
    <property type="entry name" value="PRK09560.1"/>
    <property type="match status" value="1"/>
</dbReference>
<accession>A0A2N5DNN2</accession>
<evidence type="ECO:0000256" key="1">
    <source>
        <dbReference type="ARBA" id="ARBA00004429"/>
    </source>
</evidence>
<dbReference type="HAMAP" id="MF_01844">
    <property type="entry name" value="NhaA"/>
    <property type="match status" value="1"/>
</dbReference>
<keyword evidence="6" id="KW-0739">Sodium transport</keyword>
<keyword evidence="6" id="KW-0406">Ion transport</keyword>
<evidence type="ECO:0000313" key="8">
    <source>
        <dbReference type="Proteomes" id="UP000234479"/>
    </source>
</evidence>
<comment type="similarity">
    <text evidence="6">Belongs to the NhaA Na(+)/H(+) (TC 2.A.33) antiporter family.</text>
</comment>
<evidence type="ECO:0000313" key="7">
    <source>
        <dbReference type="EMBL" id="PLR27673.1"/>
    </source>
</evidence>
<keyword evidence="2 6" id="KW-1003">Cell membrane</keyword>
<dbReference type="Proteomes" id="UP000234479">
    <property type="component" value="Unassembled WGS sequence"/>
</dbReference>
<feature type="transmembrane region" description="Helical" evidence="6">
    <location>
        <begin position="150"/>
        <end position="171"/>
    </location>
</feature>
<feature type="transmembrane region" description="Helical" evidence="6">
    <location>
        <begin position="57"/>
        <end position="75"/>
    </location>
</feature>
<dbReference type="InterPro" id="IPR004670">
    <property type="entry name" value="NhaA"/>
</dbReference>
<dbReference type="OrthoDB" id="9808135at2"/>
<keyword evidence="6" id="KW-0813">Transport</keyword>
<dbReference type="Gene3D" id="1.20.1530.10">
    <property type="entry name" value="Na+/H+ antiporter like domain"/>
    <property type="match status" value="1"/>
</dbReference>
<keyword evidence="6" id="KW-0915">Sodium</keyword>
<dbReference type="NCBIfam" id="TIGR00773">
    <property type="entry name" value="NhaA"/>
    <property type="match status" value="1"/>
</dbReference>
<keyword evidence="4 6" id="KW-1133">Transmembrane helix</keyword>
<feature type="transmembrane region" description="Helical" evidence="6">
    <location>
        <begin position="177"/>
        <end position="193"/>
    </location>
</feature>
<feature type="transmembrane region" description="Helical" evidence="6">
    <location>
        <begin position="292"/>
        <end position="317"/>
    </location>
</feature>
<comment type="catalytic activity">
    <reaction evidence="6">
        <text>Na(+)(in) + 2 H(+)(out) = Na(+)(out) + 2 H(+)(in)</text>
        <dbReference type="Rhea" id="RHEA:29251"/>
        <dbReference type="ChEBI" id="CHEBI:15378"/>
        <dbReference type="ChEBI" id="CHEBI:29101"/>
    </reaction>
</comment>
<protein>
    <recommendedName>
        <fullName evidence="6">Na(+)/H(+) antiporter NhaA</fullName>
    </recommendedName>
    <alternativeName>
        <fullName evidence="6">Sodium/proton antiporter NhaA</fullName>
    </alternativeName>
</protein>
<comment type="subcellular location">
    <subcellularLocation>
        <location evidence="1">Cell inner membrane</location>
        <topology evidence="1">Multi-pass membrane protein</topology>
    </subcellularLocation>
    <subcellularLocation>
        <location evidence="6">Cell membrane</location>
        <topology evidence="6">Multi-pass membrane protein</topology>
    </subcellularLocation>
</comment>
<evidence type="ECO:0000256" key="2">
    <source>
        <dbReference type="ARBA" id="ARBA00022475"/>
    </source>
</evidence>
<evidence type="ECO:0000256" key="3">
    <source>
        <dbReference type="ARBA" id="ARBA00022692"/>
    </source>
</evidence>
<feature type="transmembrane region" description="Helical" evidence="6">
    <location>
        <begin position="21"/>
        <end position="45"/>
    </location>
</feature>
<comment type="function">
    <text evidence="6">Na(+)/H(+) antiporter that extrudes sodium in exchange for external protons.</text>
</comment>
<gene>
    <name evidence="6 7" type="primary">nhaA</name>
    <name evidence="7" type="ORF">SGCZBJ_07200</name>
</gene>
<organism evidence="7 8">
    <name type="scientific">Caulobacter zeae</name>
    <dbReference type="NCBI Taxonomy" id="2055137"/>
    <lineage>
        <taxon>Bacteria</taxon>
        <taxon>Pseudomonadati</taxon>
        <taxon>Pseudomonadota</taxon>
        <taxon>Alphaproteobacteria</taxon>
        <taxon>Caulobacterales</taxon>
        <taxon>Caulobacteraceae</taxon>
        <taxon>Caulobacter</taxon>
    </lineage>
</organism>
<evidence type="ECO:0000256" key="4">
    <source>
        <dbReference type="ARBA" id="ARBA00022989"/>
    </source>
</evidence>
<feature type="transmembrane region" description="Helical" evidence="6">
    <location>
        <begin position="91"/>
        <end position="111"/>
    </location>
</feature>
<keyword evidence="8" id="KW-1185">Reference proteome</keyword>
<dbReference type="GO" id="GO:0006885">
    <property type="term" value="P:regulation of pH"/>
    <property type="evidence" value="ECO:0007669"/>
    <property type="project" value="UniProtKB-UniRule"/>
</dbReference>
<dbReference type="InterPro" id="IPR023171">
    <property type="entry name" value="Na/H_antiporter_dom_sf"/>
</dbReference>
<dbReference type="PANTHER" id="PTHR30341:SF0">
    <property type="entry name" value="NA(+)_H(+) ANTIPORTER NHAA"/>
    <property type="match status" value="1"/>
</dbReference>
<comment type="caution">
    <text evidence="7">The sequence shown here is derived from an EMBL/GenBank/DDBJ whole genome shotgun (WGS) entry which is preliminary data.</text>
</comment>
<dbReference type="PANTHER" id="PTHR30341">
    <property type="entry name" value="SODIUM ION/PROTON ANTIPORTER NHAA-RELATED"/>
    <property type="match status" value="1"/>
</dbReference>
<proteinExistence type="inferred from homology"/>
<dbReference type="GO" id="GO:0015385">
    <property type="term" value="F:sodium:proton antiporter activity"/>
    <property type="evidence" value="ECO:0007669"/>
    <property type="project" value="UniProtKB-UniRule"/>
</dbReference>
<evidence type="ECO:0000256" key="5">
    <source>
        <dbReference type="ARBA" id="ARBA00023136"/>
    </source>
</evidence>
<keyword evidence="3 6" id="KW-0812">Transmembrane</keyword>
<feature type="transmembrane region" description="Helical" evidence="6">
    <location>
        <begin position="123"/>
        <end position="141"/>
    </location>
</feature>
<keyword evidence="5 6" id="KW-0472">Membrane</keyword>
<reference evidence="7 8" key="1">
    <citation type="submission" date="2017-12" db="EMBL/GenBank/DDBJ databases">
        <title>The genome sequence of Caulobacter sp. 410.</title>
        <authorList>
            <person name="Gao J."/>
            <person name="Mao X."/>
            <person name="Sun J."/>
        </authorList>
    </citation>
    <scope>NUCLEOTIDE SEQUENCE [LARGE SCALE GENOMIC DNA]</scope>
    <source>
        <strain evidence="7 8">410</strain>
    </source>
</reference>
<feature type="transmembrane region" description="Helical" evidence="6">
    <location>
        <begin position="329"/>
        <end position="350"/>
    </location>
</feature>
<feature type="transmembrane region" description="Helical" evidence="6">
    <location>
        <begin position="205"/>
        <end position="233"/>
    </location>
</feature>
<dbReference type="GO" id="GO:0005886">
    <property type="term" value="C:plasma membrane"/>
    <property type="evidence" value="ECO:0007669"/>
    <property type="project" value="UniProtKB-SubCell"/>
</dbReference>
<dbReference type="RefSeq" id="WP_101717366.1">
    <property type="nucleotide sequence ID" value="NZ_PJRS01000012.1"/>
</dbReference>
<dbReference type="NCBIfam" id="NF007112">
    <property type="entry name" value="PRK09561.1"/>
    <property type="match status" value="1"/>
</dbReference>
<dbReference type="AlphaFoldDB" id="A0A2N5DNN2"/>
<feature type="transmembrane region" description="Helical" evidence="6">
    <location>
        <begin position="362"/>
        <end position="379"/>
    </location>
</feature>